<accession>A0A9X4LF22</accession>
<keyword evidence="3" id="KW-1185">Reference proteome</keyword>
<evidence type="ECO:0000313" key="2">
    <source>
        <dbReference type="EMBL" id="MDG0862756.1"/>
    </source>
</evidence>
<dbReference type="Gene3D" id="2.60.40.420">
    <property type="entry name" value="Cupredoxins - blue copper proteins"/>
    <property type="match status" value="1"/>
</dbReference>
<dbReference type="SUPFAM" id="SSF49503">
    <property type="entry name" value="Cupredoxins"/>
    <property type="match status" value="1"/>
</dbReference>
<comment type="caution">
    <text evidence="2">The sequence shown here is derived from an EMBL/GenBank/DDBJ whole genome shotgun (WGS) entry which is preliminary data.</text>
</comment>
<reference evidence="2" key="1">
    <citation type="submission" date="2019-02" db="EMBL/GenBank/DDBJ databases">
        <title>Draft genome of the type strain Pelomonas aquatica CCUG 52575T.</title>
        <authorList>
            <person name="Gomila M."/>
            <person name="Lalucat J."/>
        </authorList>
    </citation>
    <scope>NUCLEOTIDE SEQUENCE</scope>
    <source>
        <strain evidence="2">CCUG 52575</strain>
    </source>
</reference>
<dbReference type="EMBL" id="SGUG01000012">
    <property type="protein sequence ID" value="MDG0862756.1"/>
    <property type="molecule type" value="Genomic_DNA"/>
</dbReference>
<proteinExistence type="predicted"/>
<evidence type="ECO:0000313" key="3">
    <source>
        <dbReference type="Proteomes" id="UP001152766"/>
    </source>
</evidence>
<organism evidence="2 3">
    <name type="scientific">Pelomonas aquatica</name>
    <dbReference type="NCBI Taxonomy" id="431058"/>
    <lineage>
        <taxon>Bacteria</taxon>
        <taxon>Pseudomonadati</taxon>
        <taxon>Pseudomonadota</taxon>
        <taxon>Betaproteobacteria</taxon>
        <taxon>Burkholderiales</taxon>
        <taxon>Sphaerotilaceae</taxon>
        <taxon>Roseateles</taxon>
    </lineage>
</organism>
<dbReference type="GO" id="GO:0042597">
    <property type="term" value="C:periplasmic space"/>
    <property type="evidence" value="ECO:0007669"/>
    <property type="project" value="UniProtKB-SubCell"/>
</dbReference>
<protein>
    <submittedName>
        <fullName evidence="2">Uncharacterized protein</fullName>
    </submittedName>
</protein>
<name>A0A9X4LF22_9BURK</name>
<sequence length="128" mass="14495">MLAWAAFAPIELASRDELFEIPPGTYARRMAGSQVEILPDRIDLTLGLNDVLLLRNRDEVPQQFGPVLIMPGQSFRLPFEVASTYSFACSAHASGQMSIVVAPTPEPGWQRLQWRWRHRQRAFMETPA</sequence>
<comment type="subcellular location">
    <subcellularLocation>
        <location evidence="1">Periplasm</location>
    </subcellularLocation>
</comment>
<gene>
    <name evidence="2" type="ORF">EXJ73_09775</name>
</gene>
<evidence type="ECO:0000256" key="1">
    <source>
        <dbReference type="ARBA" id="ARBA00004418"/>
    </source>
</evidence>
<dbReference type="Proteomes" id="UP001152766">
    <property type="component" value="Unassembled WGS sequence"/>
</dbReference>
<dbReference type="InterPro" id="IPR008972">
    <property type="entry name" value="Cupredoxin"/>
</dbReference>
<dbReference type="AlphaFoldDB" id="A0A9X4LF22"/>